<evidence type="ECO:0008006" key="5">
    <source>
        <dbReference type="Google" id="ProtNLM"/>
    </source>
</evidence>
<evidence type="ECO:0000256" key="2">
    <source>
        <dbReference type="SAM" id="Phobius"/>
    </source>
</evidence>
<dbReference type="Proteomes" id="UP000002964">
    <property type="component" value="Unassembled WGS sequence"/>
</dbReference>
<keyword evidence="2" id="KW-1133">Transmembrane helix</keyword>
<reference evidence="3 4" key="2">
    <citation type="submission" date="2011-11" db="EMBL/GenBank/DDBJ databases">
        <authorList>
            <consortium name="US DOE Joint Genome Institute"/>
            <person name="Lucas S."/>
            <person name="Han J."/>
            <person name="Lapidus A."/>
            <person name="Cheng J.-F."/>
            <person name="Goodwin L."/>
            <person name="Pitluck S."/>
            <person name="Peters L."/>
            <person name="Ovchinnikova G."/>
            <person name="Zhang X."/>
            <person name="Detter J.C."/>
            <person name="Han C."/>
            <person name="Tapia R."/>
            <person name="Land M."/>
            <person name="Hauser L."/>
            <person name="Kyrpides N."/>
            <person name="Ivanova N."/>
            <person name="Pagani I."/>
            <person name="Vogl K."/>
            <person name="Liu Z."/>
            <person name="Overmann J."/>
            <person name="Frigaard N.-U."/>
            <person name="Bryant D."/>
            <person name="Woyke T."/>
        </authorList>
    </citation>
    <scope>NUCLEOTIDE SEQUENCE [LARGE SCALE GENOMIC DNA]</scope>
    <source>
        <strain evidence="3 4">970</strain>
    </source>
</reference>
<dbReference type="AlphaFoldDB" id="H8Z6P9"/>
<dbReference type="Pfam" id="PF11742">
    <property type="entry name" value="DUF3302"/>
    <property type="match status" value="1"/>
</dbReference>
<keyword evidence="2" id="KW-0472">Membrane</keyword>
<gene>
    <name evidence="3" type="ORF">Thi970DRAFT_04421</name>
</gene>
<proteinExistence type="predicted"/>
<feature type="transmembrane region" description="Helical" evidence="2">
    <location>
        <begin position="6"/>
        <end position="30"/>
    </location>
</feature>
<evidence type="ECO:0000313" key="3">
    <source>
        <dbReference type="EMBL" id="EIC20765.1"/>
    </source>
</evidence>
<accession>H8Z6P9</accession>
<reference evidence="4" key="1">
    <citation type="submission" date="2011-06" db="EMBL/GenBank/DDBJ databases">
        <authorList>
            <consortium name="US DOE Joint Genome Institute (JGI-PGF)"/>
            <person name="Lucas S."/>
            <person name="Han J."/>
            <person name="Lapidus A."/>
            <person name="Cheng J.-F."/>
            <person name="Goodwin L."/>
            <person name="Pitluck S."/>
            <person name="Peters L."/>
            <person name="Land M.L."/>
            <person name="Hauser L."/>
            <person name="Vogl K."/>
            <person name="Liu Z."/>
            <person name="Overmann J."/>
            <person name="Frigaard N.-U."/>
            <person name="Bryant D.A."/>
            <person name="Woyke T.J."/>
        </authorList>
    </citation>
    <scope>NUCLEOTIDE SEQUENCE [LARGE SCALE GENOMIC DNA]</scope>
    <source>
        <strain evidence="4">970</strain>
    </source>
</reference>
<dbReference type="InterPro" id="IPR011223">
    <property type="entry name" value="UCP028770"/>
</dbReference>
<feature type="compositionally biased region" description="Low complexity" evidence="1">
    <location>
        <begin position="93"/>
        <end position="115"/>
    </location>
</feature>
<feature type="region of interest" description="Disordered" evidence="1">
    <location>
        <begin position="85"/>
        <end position="147"/>
    </location>
</feature>
<name>H8Z6P9_9GAMM</name>
<organism evidence="3 4">
    <name type="scientific">Thiorhodovibrio frisius</name>
    <dbReference type="NCBI Taxonomy" id="631362"/>
    <lineage>
        <taxon>Bacteria</taxon>
        <taxon>Pseudomonadati</taxon>
        <taxon>Pseudomonadota</taxon>
        <taxon>Gammaproteobacteria</taxon>
        <taxon>Chromatiales</taxon>
        <taxon>Chromatiaceae</taxon>
        <taxon>Thiorhodovibrio</taxon>
    </lineage>
</organism>
<dbReference type="HOGENOM" id="CLU_1767223_0_0_6"/>
<dbReference type="RefSeq" id="WP_009151168.1">
    <property type="nucleotide sequence ID" value="NZ_CP121471.1"/>
</dbReference>
<protein>
    <recommendedName>
        <fullName evidence="5">DUF3302 domain-containing protein</fullName>
    </recommendedName>
</protein>
<keyword evidence="2" id="KW-0812">Transmembrane</keyword>
<keyword evidence="4" id="KW-1185">Reference proteome</keyword>
<feature type="transmembrane region" description="Helical" evidence="2">
    <location>
        <begin position="51"/>
        <end position="72"/>
    </location>
</feature>
<dbReference type="EMBL" id="JH603170">
    <property type="protein sequence ID" value="EIC20765.1"/>
    <property type="molecule type" value="Genomic_DNA"/>
</dbReference>
<evidence type="ECO:0000313" key="4">
    <source>
        <dbReference type="Proteomes" id="UP000002964"/>
    </source>
</evidence>
<evidence type="ECO:0000256" key="1">
    <source>
        <dbReference type="SAM" id="MobiDB-lite"/>
    </source>
</evidence>
<sequence>MADNPQMLMAVSVGLILTCIIVIILFIIFVHTMPGKIAKKRGSAQVEAIEILSLLGLLIFPLWMAALVWAYLKPFTLPVKMVDHGSSGTSGLEPAPESEPAQQSAQQSATQAKPQPKLEPEIESTLASDSAPAVAQVERPANTETEA</sequence>